<protein>
    <recommendedName>
        <fullName evidence="4">Type III secretion system effector, XopP/hlk family</fullName>
    </recommendedName>
</protein>
<feature type="compositionally biased region" description="Low complexity" evidence="1">
    <location>
        <begin position="19"/>
        <end position="29"/>
    </location>
</feature>
<organism evidence="2 3">
    <name type="scientific">Bradyrhizobium brasilense</name>
    <dbReference type="NCBI Taxonomy" id="1419277"/>
    <lineage>
        <taxon>Bacteria</taxon>
        <taxon>Pseudomonadati</taxon>
        <taxon>Pseudomonadota</taxon>
        <taxon>Alphaproteobacteria</taxon>
        <taxon>Hyphomicrobiales</taxon>
        <taxon>Nitrobacteraceae</taxon>
        <taxon>Bradyrhizobium</taxon>
    </lineage>
</organism>
<accession>A0ABY8JCA3</accession>
<evidence type="ECO:0000256" key="1">
    <source>
        <dbReference type="SAM" id="MobiDB-lite"/>
    </source>
</evidence>
<feature type="compositionally biased region" description="Low complexity" evidence="1">
    <location>
        <begin position="428"/>
        <end position="445"/>
    </location>
</feature>
<reference evidence="2 3" key="1">
    <citation type="submission" date="2023-04" db="EMBL/GenBank/DDBJ databases">
        <title>Australian commercial rhizobial inoculants.</title>
        <authorList>
            <person name="Kohlmeier M.G."/>
            <person name="O'Hara G.W."/>
            <person name="Colombi E."/>
            <person name="Ramsay J.P."/>
            <person name="Terpolilli J."/>
        </authorList>
    </citation>
    <scope>NUCLEOTIDE SEQUENCE [LARGE SCALE GENOMIC DNA]</scope>
    <source>
        <strain evidence="2 3">CB627</strain>
    </source>
</reference>
<gene>
    <name evidence="2" type="ORF">QA636_35800</name>
</gene>
<evidence type="ECO:0000313" key="3">
    <source>
        <dbReference type="Proteomes" id="UP001221546"/>
    </source>
</evidence>
<evidence type="ECO:0008006" key="4">
    <source>
        <dbReference type="Google" id="ProtNLM"/>
    </source>
</evidence>
<evidence type="ECO:0000313" key="2">
    <source>
        <dbReference type="EMBL" id="WFU62753.1"/>
    </source>
</evidence>
<sequence>MTGIGRTGEPHVGTAGADSTSGSSSSQSSIIPAEGGRFFDSVVGRLRAAPEDRMTMLASLPSGSGVAVPISSGGEGINAAKRKMDSLLEEFNACRSTAMHAQNSSEAQELIDQVVKAGAAVLGYYASLPPDVARSIQSDDRARRVRDETLDAGDQCNALAAPTIYALEQSRKNAGKILERMRQSNAPPDQLIRVASSAAKHYLACTEWWEKKALRLERMQSVCAVTANLPSATAEMRQAEQATLRLHTGWALYTKCVHLQSQGALARIKIESQASTLDPAVRQILLDENGRARLLGTFMEDVVPAFLSTGDAVLNSKGRALDAEHCAVLEGVMERLSEFASGLPDIVAKLRNEGAGPELPLELLDQIVEGAWVTAHEVMRLLAVQPKTPAMIATPAEAVPAIPANTIGGAVVAEGNSARRKGKGKRTQAAGAGSSAAGQPDQQSARPDADTAPAAKVIVLSDLGTKKLASAEEARARAASSATGHLAIWQAPPSKEALTRLLERLDELLQFDLRGQQRAISQARHMKPEDAGHVVDTVVGRLQSRAAEIEACVAALEEPRRRGLFTPAQLPEVHGKIVRLKAIMSEVQGQANALKGQRAAIKMNCMKTYAFPSQNYLEQMQAAEELVAPLEPPRALKGEPGTLFEVKLQPKGLGNRAMPSPMWVHIHTKRSVHAWQLPTLDDAEFAACHVKSNEQRGYNRLWQNARAARGHEDVVIHRGKLTPAFCKSLLGTAFSAYPRYPFVEAEHGSTQATRYGT</sequence>
<dbReference type="RefSeq" id="WP_310885408.1">
    <property type="nucleotide sequence ID" value="NZ_CP121646.1"/>
</dbReference>
<keyword evidence="3" id="KW-1185">Reference proteome</keyword>
<proteinExistence type="predicted"/>
<name>A0ABY8JCA3_9BRAD</name>
<dbReference type="Proteomes" id="UP001221546">
    <property type="component" value="Chromosome"/>
</dbReference>
<feature type="region of interest" description="Disordered" evidence="1">
    <location>
        <begin position="415"/>
        <end position="452"/>
    </location>
</feature>
<dbReference type="EMBL" id="CP121646">
    <property type="protein sequence ID" value="WFU62753.1"/>
    <property type="molecule type" value="Genomic_DNA"/>
</dbReference>
<feature type="region of interest" description="Disordered" evidence="1">
    <location>
        <begin position="1"/>
        <end position="32"/>
    </location>
</feature>